<reference evidence="15" key="2">
    <citation type="submission" date="2020-05" db="UniProtKB">
        <authorList>
            <consortium name="EnsemblMetazoa"/>
        </authorList>
    </citation>
    <scope>IDENTIFICATION</scope>
    <source>
        <strain evidence="15">wikel</strain>
    </source>
</reference>
<dbReference type="VEuPathDB" id="VectorBase:ISCI019641"/>
<dbReference type="InterPro" id="IPR027408">
    <property type="entry name" value="PNPase/RNase_PH_dom_sf"/>
</dbReference>
<feature type="compositionally biased region" description="Basic and acidic residues" evidence="11">
    <location>
        <begin position="397"/>
        <end position="415"/>
    </location>
</feature>
<organism>
    <name type="scientific">Ixodes scapularis</name>
    <name type="common">Black-legged tick</name>
    <name type="synonym">Deer tick</name>
    <dbReference type="NCBI Taxonomy" id="6945"/>
    <lineage>
        <taxon>Eukaryota</taxon>
        <taxon>Metazoa</taxon>
        <taxon>Ecdysozoa</taxon>
        <taxon>Arthropoda</taxon>
        <taxon>Chelicerata</taxon>
        <taxon>Arachnida</taxon>
        <taxon>Acari</taxon>
        <taxon>Parasitiformes</taxon>
        <taxon>Ixodida</taxon>
        <taxon>Ixodoidea</taxon>
        <taxon>Ixodidae</taxon>
        <taxon>Ixodinae</taxon>
        <taxon>Ixodes</taxon>
    </lineage>
</organism>
<evidence type="ECO:0000256" key="2">
    <source>
        <dbReference type="ARBA" id="ARBA00004604"/>
    </source>
</evidence>
<keyword evidence="8" id="KW-0694">RNA-binding</keyword>
<evidence type="ECO:0007829" key="17">
    <source>
        <dbReference type="PeptideAtlas" id="B7PUF0"/>
    </source>
</evidence>
<gene>
    <name evidence="15" type="primary">8031514</name>
    <name evidence="14" type="ORF">IscW_ISCW019641</name>
</gene>
<dbReference type="KEGG" id="isc:8031514"/>
<dbReference type="GO" id="GO:0071028">
    <property type="term" value="P:nuclear mRNA surveillance"/>
    <property type="evidence" value="ECO:0000318"/>
    <property type="project" value="GO_Central"/>
</dbReference>
<dbReference type="GO" id="GO:0016075">
    <property type="term" value="P:rRNA catabolic process"/>
    <property type="evidence" value="ECO:0000318"/>
    <property type="project" value="GO_Central"/>
</dbReference>
<dbReference type="FunFam" id="3.30.230.70:FF:000005">
    <property type="entry name" value="Exosome complex component RRP45"/>
    <property type="match status" value="1"/>
</dbReference>
<dbReference type="STRING" id="6945.B7PUF0"/>
<dbReference type="InterPro" id="IPR020568">
    <property type="entry name" value="Ribosomal_Su5_D2-typ_SF"/>
</dbReference>
<feature type="domain" description="Exoribonuclease phosphorolytic" evidence="12">
    <location>
        <begin position="34"/>
        <end position="164"/>
    </location>
</feature>
<comment type="similarity">
    <text evidence="3">Belongs to the RNase PH family.</text>
</comment>
<dbReference type="EMBL" id="ABJB010405494">
    <property type="status" value="NOT_ANNOTATED_CDS"/>
    <property type="molecule type" value="Genomic_DNA"/>
</dbReference>
<dbReference type="PANTHER" id="PTHR11097:SF14">
    <property type="entry name" value="EXOSOME COMPLEX COMPONENT RRP45"/>
    <property type="match status" value="1"/>
</dbReference>
<dbReference type="GO" id="GO:0016779">
    <property type="term" value="F:nucleotidyltransferase activity"/>
    <property type="evidence" value="ECO:0007669"/>
    <property type="project" value="UniProtKB-KW"/>
</dbReference>
<feature type="domain" description="Exoribonuclease phosphorolytic" evidence="13">
    <location>
        <begin position="191"/>
        <end position="255"/>
    </location>
</feature>
<dbReference type="EnsemblMetazoa" id="ISCW019641-RA">
    <property type="protein sequence ID" value="ISCW019641-PA"/>
    <property type="gene ID" value="ISCW019641"/>
</dbReference>
<dbReference type="InterPro" id="IPR033100">
    <property type="entry name" value="Rrp45"/>
</dbReference>
<evidence type="ECO:0000313" key="16">
    <source>
        <dbReference type="Proteomes" id="UP000001555"/>
    </source>
</evidence>
<dbReference type="InterPro" id="IPR050590">
    <property type="entry name" value="Exosome_comp_Rrp42_subfam"/>
</dbReference>
<dbReference type="GO" id="GO:0000177">
    <property type="term" value="C:cytoplasmic exosome (RNase complex)"/>
    <property type="evidence" value="ECO:0000318"/>
    <property type="project" value="GO_Central"/>
</dbReference>
<evidence type="ECO:0000256" key="1">
    <source>
        <dbReference type="ARBA" id="ARBA00004496"/>
    </source>
</evidence>
<keyword evidence="16" id="KW-1185">Reference proteome</keyword>
<dbReference type="Pfam" id="PF03725">
    <property type="entry name" value="RNase_PH_C"/>
    <property type="match status" value="1"/>
</dbReference>
<accession>B7PUF0</accession>
<dbReference type="AlphaFoldDB" id="B7PUF0"/>
<keyword evidence="9" id="KW-0539">Nucleus</keyword>
<dbReference type="Gene3D" id="3.30.230.70">
    <property type="entry name" value="GHMP Kinase, N-terminal domain"/>
    <property type="match status" value="1"/>
</dbReference>
<dbReference type="SUPFAM" id="SSF55666">
    <property type="entry name" value="Ribonuclease PH domain 2-like"/>
    <property type="match status" value="1"/>
</dbReference>
<keyword evidence="14" id="KW-0548">Nucleotidyltransferase</keyword>
<evidence type="ECO:0000256" key="5">
    <source>
        <dbReference type="ARBA" id="ARBA00022490"/>
    </source>
</evidence>
<dbReference type="CDD" id="cd11368">
    <property type="entry name" value="RNase_PH_RRP45"/>
    <property type="match status" value="1"/>
</dbReference>
<dbReference type="EMBL" id="DS792129">
    <property type="protein sequence ID" value="EEC10222.1"/>
    <property type="molecule type" value="Genomic_DNA"/>
</dbReference>
<dbReference type="VEuPathDB" id="VectorBase:ISCW019641"/>
<sequence>MLHLDMISSCERDFVRSAVSSNRRVDGRTSKDSRALRLSLGLDRGCCVASLGETKVLAQVSSEVIVPKPNRPNEGELFVNLELSPMAAPHFEAGRLGDFGVEIARLLERCVRDSHCVDLESLCIVAREKVWSLRVDVQVLNHRGNIAECASVATVAALLHFRRPDVTVVGTEVTVHDPREREPVPLHLHHYPYLMSFAFYDEGKTVLVDPSELEERIADGLLTLGVNAHYEICTLHQRGCIIGKEQVLLCSRLACVRAKAITEAIKEDIQRDQEARSKNRSVGFAATIEDEEVLATTVEPEAIQVDDEEATPRIVVPEFPKQLESTLSKVKVFLEGAGTAAIGRGGPSSWGVLQGADQGRNAEKAGRKAAAPHSESVAAESGDSEEDEVVVLQPEGRQGDSGERIDLTRAVKNDPARGWYSKNPF</sequence>
<evidence type="ECO:0000313" key="14">
    <source>
        <dbReference type="EMBL" id="EEC10222.1"/>
    </source>
</evidence>
<dbReference type="Proteomes" id="UP000001555">
    <property type="component" value="Unassembled WGS sequence"/>
</dbReference>
<dbReference type="InParanoid" id="B7PUF0"/>
<evidence type="ECO:0000313" key="15">
    <source>
        <dbReference type="EnsemblMetazoa" id="ISCW019641-PA"/>
    </source>
</evidence>
<evidence type="ECO:0000256" key="7">
    <source>
        <dbReference type="ARBA" id="ARBA00022835"/>
    </source>
</evidence>
<evidence type="ECO:0000256" key="8">
    <source>
        <dbReference type="ARBA" id="ARBA00022884"/>
    </source>
</evidence>
<protein>
    <recommendedName>
        <fullName evidence="4">Exosome complex component RRP45</fullName>
    </recommendedName>
    <alternativeName>
        <fullName evidence="10">Exosome component 9</fullName>
    </alternativeName>
</protein>
<dbReference type="FunCoup" id="B7PUF0">
    <property type="interactions" value="1149"/>
</dbReference>
<dbReference type="InterPro" id="IPR015847">
    <property type="entry name" value="ExoRNase_PH_dom2"/>
</dbReference>
<evidence type="ECO:0000256" key="4">
    <source>
        <dbReference type="ARBA" id="ARBA00019572"/>
    </source>
</evidence>
<evidence type="ECO:0000256" key="6">
    <source>
        <dbReference type="ARBA" id="ARBA00022552"/>
    </source>
</evidence>
<dbReference type="GO" id="GO:0034473">
    <property type="term" value="P:U1 snRNA 3'-end processing"/>
    <property type="evidence" value="ECO:0000318"/>
    <property type="project" value="GO_Central"/>
</dbReference>
<evidence type="ECO:0000256" key="11">
    <source>
        <dbReference type="SAM" id="MobiDB-lite"/>
    </source>
</evidence>
<dbReference type="InterPro" id="IPR036345">
    <property type="entry name" value="ExoRNase_PH_dom2_sf"/>
</dbReference>
<dbReference type="GO" id="GO:0034476">
    <property type="term" value="P:U5 snRNA 3'-end processing"/>
    <property type="evidence" value="ECO:0000318"/>
    <property type="project" value="GO_Central"/>
</dbReference>
<dbReference type="SUPFAM" id="SSF54211">
    <property type="entry name" value="Ribosomal protein S5 domain 2-like"/>
    <property type="match status" value="1"/>
</dbReference>
<evidence type="ECO:0000256" key="9">
    <source>
        <dbReference type="ARBA" id="ARBA00023242"/>
    </source>
</evidence>
<dbReference type="PANTHER" id="PTHR11097">
    <property type="entry name" value="EXOSOME COMPLEX EXONUCLEASE RIBOSOMAL RNA PROCESSING PROTEIN"/>
    <property type="match status" value="1"/>
</dbReference>
<dbReference type="OrthoDB" id="10264038at2759"/>
<dbReference type="PaxDb" id="6945-B7PUF0"/>
<keyword evidence="6" id="KW-0698">rRNA processing</keyword>
<keyword evidence="17" id="KW-1267">Proteomics identification</keyword>
<dbReference type="VEuPathDB" id="VectorBase:ISCP_011397"/>
<dbReference type="InterPro" id="IPR001247">
    <property type="entry name" value="ExoRNase_PH_dom1"/>
</dbReference>
<evidence type="ECO:0000256" key="3">
    <source>
        <dbReference type="ARBA" id="ARBA00006678"/>
    </source>
</evidence>
<dbReference type="GO" id="GO:0034475">
    <property type="term" value="P:U4 snRNA 3'-end processing"/>
    <property type="evidence" value="ECO:0000318"/>
    <property type="project" value="GO_Central"/>
</dbReference>
<dbReference type="GO" id="GO:0071035">
    <property type="term" value="P:nuclear polyadenylation-dependent rRNA catabolic process"/>
    <property type="evidence" value="ECO:0000318"/>
    <property type="project" value="GO_Central"/>
</dbReference>
<evidence type="ECO:0000259" key="12">
    <source>
        <dbReference type="Pfam" id="PF01138"/>
    </source>
</evidence>
<name>B7PUF0_IXOSC</name>
<dbReference type="GO" id="GO:0000467">
    <property type="term" value="P:exonucleolytic trimming to generate mature 3'-end of 5.8S rRNA from tricistronic rRNA transcript (SSU-rRNA, 5.8S rRNA, LSU-rRNA)"/>
    <property type="evidence" value="ECO:0000318"/>
    <property type="project" value="GO_Central"/>
</dbReference>
<feature type="region of interest" description="Disordered" evidence="11">
    <location>
        <begin position="344"/>
        <end position="425"/>
    </location>
</feature>
<keyword evidence="7" id="KW-0271">Exosome</keyword>
<evidence type="ECO:0000256" key="10">
    <source>
        <dbReference type="ARBA" id="ARBA00032660"/>
    </source>
</evidence>
<dbReference type="GO" id="GO:0071038">
    <property type="term" value="P:TRAMP-dependent tRNA surveillance pathway"/>
    <property type="evidence" value="ECO:0000318"/>
    <property type="project" value="GO_Central"/>
</dbReference>
<evidence type="ECO:0000259" key="13">
    <source>
        <dbReference type="Pfam" id="PF03725"/>
    </source>
</evidence>
<dbReference type="HOGENOM" id="CLU_038194_7_0_1"/>
<dbReference type="GO" id="GO:0005730">
    <property type="term" value="C:nucleolus"/>
    <property type="evidence" value="ECO:0007669"/>
    <property type="project" value="UniProtKB-SubCell"/>
</dbReference>
<comment type="subcellular location">
    <subcellularLocation>
        <location evidence="1">Cytoplasm</location>
    </subcellularLocation>
    <subcellularLocation>
        <location evidence="2">Nucleus</location>
        <location evidence="2">Nucleolus</location>
    </subcellularLocation>
</comment>
<keyword evidence="14" id="KW-0808">Transferase</keyword>
<keyword evidence="5" id="KW-0963">Cytoplasm</keyword>
<dbReference type="Pfam" id="PF01138">
    <property type="entry name" value="RNase_PH"/>
    <property type="match status" value="1"/>
</dbReference>
<dbReference type="GO" id="GO:0035925">
    <property type="term" value="F:mRNA 3'-UTR AU-rich region binding"/>
    <property type="evidence" value="ECO:0000318"/>
    <property type="project" value="GO_Central"/>
</dbReference>
<dbReference type="GO" id="GO:0000176">
    <property type="term" value="C:nuclear exosome (RNase complex)"/>
    <property type="evidence" value="ECO:0000318"/>
    <property type="project" value="GO_Central"/>
</dbReference>
<reference evidence="14 16" key="1">
    <citation type="submission" date="2008-03" db="EMBL/GenBank/DDBJ databases">
        <title>Annotation of Ixodes scapularis.</title>
        <authorList>
            <consortium name="Ixodes scapularis Genome Project Consortium"/>
            <person name="Caler E."/>
            <person name="Hannick L.I."/>
            <person name="Bidwell S."/>
            <person name="Joardar V."/>
            <person name="Thiagarajan M."/>
            <person name="Amedeo P."/>
            <person name="Galinsky K.J."/>
            <person name="Schobel S."/>
            <person name="Inman J."/>
            <person name="Hostetler J."/>
            <person name="Miller J."/>
            <person name="Hammond M."/>
            <person name="Megy K."/>
            <person name="Lawson D."/>
            <person name="Kodira C."/>
            <person name="Sutton G."/>
            <person name="Meyer J."/>
            <person name="Hill C.A."/>
            <person name="Birren B."/>
            <person name="Nene V."/>
            <person name="Collins F."/>
            <person name="Alarcon-Chaidez F."/>
            <person name="Wikel S."/>
            <person name="Strausberg R."/>
        </authorList>
    </citation>
    <scope>NUCLEOTIDE SEQUENCE [LARGE SCALE GENOMIC DNA]</scope>
    <source>
        <strain evidence="16">Wikel</strain>
        <strain evidence="14">Wikel colony</strain>
    </source>
</reference>
<proteinExistence type="evidence at protein level"/>